<dbReference type="Pfam" id="PF01979">
    <property type="entry name" value="Amidohydro_1"/>
    <property type="match status" value="1"/>
</dbReference>
<dbReference type="PANTHER" id="PTHR43668:SF4">
    <property type="entry name" value="ALLANTOINASE"/>
    <property type="match status" value="1"/>
</dbReference>
<dbReference type="GO" id="GO:0004038">
    <property type="term" value="F:allantoinase activity"/>
    <property type="evidence" value="ECO:0007669"/>
    <property type="project" value="UniProtKB-EC"/>
</dbReference>
<name>A0AAJ5K1U3_9DEIO</name>
<dbReference type="GO" id="GO:0006145">
    <property type="term" value="P:purine nucleobase catabolic process"/>
    <property type="evidence" value="ECO:0007669"/>
    <property type="project" value="TreeGrafter"/>
</dbReference>
<protein>
    <submittedName>
        <fullName evidence="8 9">Allantoinase</fullName>
        <ecNumber evidence="8 9">3.5.2.5</ecNumber>
    </submittedName>
</protein>
<dbReference type="Gene3D" id="3.20.20.140">
    <property type="entry name" value="Metal-dependent hydrolases"/>
    <property type="match status" value="1"/>
</dbReference>
<keyword evidence="11" id="KW-1185">Reference proteome</keyword>
<reference evidence="9 10" key="1">
    <citation type="submission" date="2019-04" db="EMBL/GenBank/DDBJ databases">
        <title>Deinococcus metalilatus MA1002 mutant No.5.</title>
        <authorList>
            <person name="Park W."/>
            <person name="Park C."/>
        </authorList>
    </citation>
    <scope>NUCLEOTIDE SEQUENCE [LARGE SCALE GENOMIC DNA]</scope>
    <source>
        <strain evidence="9 10">MA1002-m5</strain>
    </source>
</reference>
<keyword evidence="4" id="KW-0479">Metal-binding</keyword>
<dbReference type="EMBL" id="JACHFV010000023">
    <property type="protein sequence ID" value="MBB5297378.1"/>
    <property type="molecule type" value="Genomic_DNA"/>
</dbReference>
<accession>A0AAJ5K1U3</accession>
<evidence type="ECO:0000259" key="7">
    <source>
        <dbReference type="Pfam" id="PF01979"/>
    </source>
</evidence>
<keyword evidence="5 9" id="KW-0378">Hydrolase</keyword>
<evidence type="ECO:0000256" key="4">
    <source>
        <dbReference type="ARBA" id="ARBA00022723"/>
    </source>
</evidence>
<evidence type="ECO:0000256" key="1">
    <source>
        <dbReference type="ARBA" id="ARBA00001947"/>
    </source>
</evidence>
<organism evidence="9 10">
    <name type="scientific">Deinococcus metallilatus</name>
    <dbReference type="NCBI Taxonomy" id="1211322"/>
    <lineage>
        <taxon>Bacteria</taxon>
        <taxon>Thermotogati</taxon>
        <taxon>Deinococcota</taxon>
        <taxon>Deinococci</taxon>
        <taxon>Deinococcales</taxon>
        <taxon>Deinococcaceae</taxon>
        <taxon>Deinococcus</taxon>
    </lineage>
</organism>
<feature type="domain" description="Amidohydrolase-related" evidence="7">
    <location>
        <begin position="49"/>
        <end position="429"/>
    </location>
</feature>
<reference evidence="8 11" key="2">
    <citation type="submission" date="2020-08" db="EMBL/GenBank/DDBJ databases">
        <title>Genomic Encyclopedia of Type Strains, Phase IV (KMG-IV): sequencing the most valuable type-strain genomes for metagenomic binning, comparative biology and taxonomic classification.</title>
        <authorList>
            <person name="Goeker M."/>
        </authorList>
    </citation>
    <scope>NUCLEOTIDE SEQUENCE [LARGE SCALE GENOMIC DNA]</scope>
    <source>
        <strain evidence="8 11">DSM 105434</strain>
    </source>
</reference>
<comment type="subunit">
    <text evidence="3">Homotetramer.</text>
</comment>
<evidence type="ECO:0000256" key="3">
    <source>
        <dbReference type="ARBA" id="ARBA00011881"/>
    </source>
</evidence>
<dbReference type="NCBIfam" id="TIGR03178">
    <property type="entry name" value="allantoinase"/>
    <property type="match status" value="1"/>
</dbReference>
<sequence length="453" mass="48865">MLDLSLNGARVVTPGGVQVACVGVQDGVIHSITDTPPAARTSLDLSGKVLLPGVVDLHVHFSEPGRTHWEGWAFGSRAAAAGGVTTVVEMPLNAIPATTNVPALDLKLAAARAHSQVDFALWGGLMEDNRADLRPLHAAGVMGFKAFMLEIDDGSFRHAPDHILYTGMRELARLDALLAVHAENSALIHGLSRDLQAQGRRDPQAWLEAHPPVSELDAVRRALLFAQDTGCRLHVVHVSLPEAARDILAVRAQGQAVTYEVCAHHLTLTDADFVRLGAVAKCAPPLRDAARVEALWELVLAGEVDCITSDHSPCPTEDKATSNIWEAWGGINGIQLTLPLMLTEGVLRRGLKLEDLAQLLSTRPAQIAGLYPRKGAIQVGADADLVVADLNSPWTLRREDLLSQHPWSPFIGRTFGARVERVYLRGQPVWEGGHVMPEVRGQWLRPQGAAVPT</sequence>
<dbReference type="InterPro" id="IPR050138">
    <property type="entry name" value="DHOase/Allantoinase_Hydrolase"/>
</dbReference>
<dbReference type="InterPro" id="IPR032466">
    <property type="entry name" value="Metal_Hydrolase"/>
</dbReference>
<evidence type="ECO:0000313" key="8">
    <source>
        <dbReference type="EMBL" id="MBB5297378.1"/>
    </source>
</evidence>
<comment type="caution">
    <text evidence="9">The sequence shown here is derived from an EMBL/GenBank/DDBJ whole genome shotgun (WGS) entry which is preliminary data.</text>
</comment>
<dbReference type="InterPro" id="IPR006680">
    <property type="entry name" value="Amidohydro-rel"/>
</dbReference>
<dbReference type="SUPFAM" id="SSF51556">
    <property type="entry name" value="Metallo-dependent hydrolases"/>
    <property type="match status" value="1"/>
</dbReference>
<proteinExistence type="inferred from homology"/>
<evidence type="ECO:0000313" key="10">
    <source>
        <dbReference type="Proteomes" id="UP000308000"/>
    </source>
</evidence>
<evidence type="ECO:0000256" key="2">
    <source>
        <dbReference type="ARBA" id="ARBA00008829"/>
    </source>
</evidence>
<dbReference type="Proteomes" id="UP000308000">
    <property type="component" value="Unassembled WGS sequence"/>
</dbReference>
<gene>
    <name evidence="9" type="primary">allB</name>
    <name evidence="9" type="ORF">FCS05_02550</name>
    <name evidence="8" type="ORF">HNQ10_004251</name>
</gene>
<dbReference type="FunFam" id="3.20.20.140:FF:000174">
    <property type="entry name" value="Dihydropyrimidinase-related protein 2"/>
    <property type="match status" value="1"/>
</dbReference>
<dbReference type="PANTHER" id="PTHR43668">
    <property type="entry name" value="ALLANTOINASE"/>
    <property type="match status" value="1"/>
</dbReference>
<comment type="cofactor">
    <cofactor evidence="1">
        <name>Zn(2+)</name>
        <dbReference type="ChEBI" id="CHEBI:29105"/>
    </cofactor>
</comment>
<keyword evidence="6" id="KW-0862">Zinc</keyword>
<dbReference type="Proteomes" id="UP000536909">
    <property type="component" value="Unassembled WGS sequence"/>
</dbReference>
<evidence type="ECO:0000313" key="11">
    <source>
        <dbReference type="Proteomes" id="UP000536909"/>
    </source>
</evidence>
<dbReference type="EC" id="3.5.2.5" evidence="8 9"/>
<dbReference type="EMBL" id="VBRC01000001">
    <property type="protein sequence ID" value="TLK32333.1"/>
    <property type="molecule type" value="Genomic_DNA"/>
</dbReference>
<dbReference type="SUPFAM" id="SSF51338">
    <property type="entry name" value="Composite domain of metallo-dependent hydrolases"/>
    <property type="match status" value="1"/>
</dbReference>
<dbReference type="InterPro" id="IPR017593">
    <property type="entry name" value="Allantoinase"/>
</dbReference>
<dbReference type="GO" id="GO:0000256">
    <property type="term" value="P:allantoin catabolic process"/>
    <property type="evidence" value="ECO:0007669"/>
    <property type="project" value="InterPro"/>
</dbReference>
<dbReference type="RefSeq" id="WP_138223759.1">
    <property type="nucleotide sequence ID" value="NZ_BSUI01000032.1"/>
</dbReference>
<dbReference type="Gene3D" id="2.30.40.10">
    <property type="entry name" value="Urease, subunit C, domain 1"/>
    <property type="match status" value="1"/>
</dbReference>
<evidence type="ECO:0000256" key="5">
    <source>
        <dbReference type="ARBA" id="ARBA00022801"/>
    </source>
</evidence>
<dbReference type="GO" id="GO:0050897">
    <property type="term" value="F:cobalt ion binding"/>
    <property type="evidence" value="ECO:0007669"/>
    <property type="project" value="InterPro"/>
</dbReference>
<dbReference type="InterPro" id="IPR011059">
    <property type="entry name" value="Metal-dep_hydrolase_composite"/>
</dbReference>
<dbReference type="GO" id="GO:0008270">
    <property type="term" value="F:zinc ion binding"/>
    <property type="evidence" value="ECO:0007669"/>
    <property type="project" value="InterPro"/>
</dbReference>
<evidence type="ECO:0000256" key="6">
    <source>
        <dbReference type="ARBA" id="ARBA00022833"/>
    </source>
</evidence>
<evidence type="ECO:0000313" key="9">
    <source>
        <dbReference type="EMBL" id="TLK32333.1"/>
    </source>
</evidence>
<comment type="similarity">
    <text evidence="2">Belongs to the metallo-dependent hydrolases superfamily. Hydantoinase/dihydropyrimidinase family.</text>
</comment>
<dbReference type="AlphaFoldDB" id="A0AAJ5K1U3"/>
<dbReference type="GO" id="GO:0005737">
    <property type="term" value="C:cytoplasm"/>
    <property type="evidence" value="ECO:0007669"/>
    <property type="project" value="TreeGrafter"/>
</dbReference>